<proteinExistence type="predicted"/>
<sequence>MEKENYTTGEIAKICNVSRRTVQYYDREGIIQPSKISEGGRRIYSNEDLQKFKLVILYKNLGLPLKEIKDVLCSENKYKIITDILTQQNSKLEKQICEMVDLKKKISILLEDLNLNKEVSVLNSDELSKLIRHKEHHEKVGRLTYLLLSLYIVIIVMSGYLISILGGLFSYIIIGIDIAFLLFLIYFHSSQNAYVCPYCKYKFTINFFQDMFSFNNGKKGKYLKCPNCHKRSWISETYKEN</sequence>
<dbReference type="PANTHER" id="PTHR30204:SF96">
    <property type="entry name" value="CHROMOSOME-ANCHORING PROTEIN RACA"/>
    <property type="match status" value="1"/>
</dbReference>
<name>A0A1Y4QGJ7_9FIRM</name>
<protein>
    <recommendedName>
        <fullName evidence="3">HTH merR-type domain-containing protein</fullName>
    </recommendedName>
</protein>
<dbReference type="SUPFAM" id="SSF46955">
    <property type="entry name" value="Putative DNA-binding domain"/>
    <property type="match status" value="1"/>
</dbReference>
<evidence type="ECO:0000256" key="2">
    <source>
        <dbReference type="SAM" id="Phobius"/>
    </source>
</evidence>
<dbReference type="AlphaFoldDB" id="A0A1Y4QGJ7"/>
<dbReference type="Gene3D" id="1.10.1660.10">
    <property type="match status" value="1"/>
</dbReference>
<dbReference type="InterPro" id="IPR000551">
    <property type="entry name" value="MerR-type_HTH_dom"/>
</dbReference>
<reference evidence="5" key="1">
    <citation type="submission" date="2017-04" db="EMBL/GenBank/DDBJ databases">
        <title>Function of individual gut microbiota members based on whole genome sequencing of pure cultures obtained from chicken caecum.</title>
        <authorList>
            <person name="Medvecky M."/>
            <person name="Cejkova D."/>
            <person name="Polansky O."/>
            <person name="Karasova D."/>
            <person name="Kubasova T."/>
            <person name="Cizek A."/>
            <person name="Rychlik I."/>
        </authorList>
    </citation>
    <scope>NUCLEOTIDE SEQUENCE [LARGE SCALE GENOMIC DNA]</scope>
    <source>
        <strain evidence="5">An149</strain>
    </source>
</reference>
<dbReference type="GO" id="GO:0003677">
    <property type="term" value="F:DNA binding"/>
    <property type="evidence" value="ECO:0007669"/>
    <property type="project" value="UniProtKB-KW"/>
</dbReference>
<keyword evidence="2" id="KW-1133">Transmembrane helix</keyword>
<dbReference type="PRINTS" id="PR00040">
    <property type="entry name" value="HTHMERR"/>
</dbReference>
<dbReference type="GO" id="GO:0003700">
    <property type="term" value="F:DNA-binding transcription factor activity"/>
    <property type="evidence" value="ECO:0007669"/>
    <property type="project" value="InterPro"/>
</dbReference>
<evidence type="ECO:0000313" key="4">
    <source>
        <dbReference type="EMBL" id="OUQ04260.1"/>
    </source>
</evidence>
<evidence type="ECO:0000259" key="3">
    <source>
        <dbReference type="PROSITE" id="PS50937"/>
    </source>
</evidence>
<feature type="domain" description="HTH merR-type" evidence="3">
    <location>
        <begin position="5"/>
        <end position="74"/>
    </location>
</feature>
<evidence type="ECO:0000256" key="1">
    <source>
        <dbReference type="ARBA" id="ARBA00023125"/>
    </source>
</evidence>
<evidence type="ECO:0000313" key="5">
    <source>
        <dbReference type="Proteomes" id="UP000196258"/>
    </source>
</evidence>
<dbReference type="InterPro" id="IPR009061">
    <property type="entry name" value="DNA-bd_dom_put_sf"/>
</dbReference>
<keyword evidence="2" id="KW-0472">Membrane</keyword>
<dbReference type="PROSITE" id="PS50937">
    <property type="entry name" value="HTH_MERR_2"/>
    <property type="match status" value="1"/>
</dbReference>
<comment type="caution">
    <text evidence="4">The sequence shown here is derived from an EMBL/GenBank/DDBJ whole genome shotgun (WGS) entry which is preliminary data.</text>
</comment>
<dbReference type="Proteomes" id="UP000196258">
    <property type="component" value="Unassembled WGS sequence"/>
</dbReference>
<dbReference type="EMBL" id="NFLB01000013">
    <property type="protein sequence ID" value="OUQ04260.1"/>
    <property type="molecule type" value="Genomic_DNA"/>
</dbReference>
<gene>
    <name evidence="4" type="ORF">B5E91_11230</name>
</gene>
<keyword evidence="1" id="KW-0238">DNA-binding</keyword>
<dbReference type="Pfam" id="PF13411">
    <property type="entry name" value="MerR_1"/>
    <property type="match status" value="1"/>
</dbReference>
<keyword evidence="2" id="KW-0812">Transmembrane</keyword>
<organism evidence="4 5">
    <name type="scientific">Thomasclavelia spiroformis</name>
    <dbReference type="NCBI Taxonomy" id="29348"/>
    <lineage>
        <taxon>Bacteria</taxon>
        <taxon>Bacillati</taxon>
        <taxon>Bacillota</taxon>
        <taxon>Erysipelotrichia</taxon>
        <taxon>Erysipelotrichales</taxon>
        <taxon>Coprobacillaceae</taxon>
        <taxon>Thomasclavelia</taxon>
    </lineage>
</organism>
<dbReference type="RefSeq" id="WP_087257639.1">
    <property type="nucleotide sequence ID" value="NZ_NFLB01000013.1"/>
</dbReference>
<accession>A0A1Y4QGJ7</accession>
<feature type="transmembrane region" description="Helical" evidence="2">
    <location>
        <begin position="168"/>
        <end position="187"/>
    </location>
</feature>
<dbReference type="SMART" id="SM00422">
    <property type="entry name" value="HTH_MERR"/>
    <property type="match status" value="1"/>
</dbReference>
<feature type="transmembrane region" description="Helical" evidence="2">
    <location>
        <begin position="143"/>
        <end position="162"/>
    </location>
</feature>
<dbReference type="CDD" id="cd01106">
    <property type="entry name" value="HTH_TipAL-Mta"/>
    <property type="match status" value="1"/>
</dbReference>
<dbReference type="InterPro" id="IPR047057">
    <property type="entry name" value="MerR_fam"/>
</dbReference>
<dbReference type="PANTHER" id="PTHR30204">
    <property type="entry name" value="REDOX-CYCLING DRUG-SENSING TRANSCRIPTIONAL ACTIVATOR SOXR"/>
    <property type="match status" value="1"/>
</dbReference>